<evidence type="ECO:0000256" key="4">
    <source>
        <dbReference type="ARBA" id="ARBA00022598"/>
    </source>
</evidence>
<name>A0A0L6ZEP7_9CLOT</name>
<sequence length="563" mass="64253">MDYKKVIAERIKEHIDLELEVIEGLIEIPPKPDMGDYAFPCFQLAKSFRKAPNMIAAELKTKINGEGFEKIEALGPYLNFFMDKGAFAKVTIDKILLEGDSYGTSEIGKGKNITIDFSSPNIAKPFHVGHLFSTAIGNALYKMFNSQGYNSIGINHLGDWGTQFGKLISAYKRWVDEDALEKEPIKELLRIYVKFHDEAEKDPVLEDEGRMYFKKLEDGSPEEVALWEKFKNQSLREFESVYKLLDVKFDSYAGESFYNDKMDSVVKELEEKNLLVESNGAKVVMLEEENMPPCIILKGDGATIYATRDLAAAFYRKKTYDFYKSIYVVGSPQALHFKQVFKTIEKMGYDWAKNCEHVGFGLVKFADRKLSTRKGEVIFLEELLNESISKTLEIINEKNPELENKKEVAEKVGIGAVIFTYLKNKREKDIVFNWDEMLNFDGETGPYVQYTYARGKSILRKAENFEGEADYSALYSVEEFELVKTLSNFNEAILYGLDKLEPSILTRYIIDVAKAFNKFYNAHNIMATEDEKVKVARLKMVAATCQVIKNGLALIGIKVVEKM</sequence>
<dbReference type="InterPro" id="IPR001412">
    <property type="entry name" value="aa-tRNA-synth_I_CS"/>
</dbReference>
<evidence type="ECO:0000256" key="2">
    <source>
        <dbReference type="ARBA" id="ARBA00005594"/>
    </source>
</evidence>
<keyword evidence="6 10" id="KW-0067">ATP-binding</keyword>
<dbReference type="InterPro" id="IPR001278">
    <property type="entry name" value="Arg-tRNA-ligase"/>
</dbReference>
<feature type="short sequence motif" description="'HIGH' region" evidence="10">
    <location>
        <begin position="120"/>
        <end position="130"/>
    </location>
</feature>
<dbReference type="PROSITE" id="PS00178">
    <property type="entry name" value="AA_TRNA_LIGASE_I"/>
    <property type="match status" value="1"/>
</dbReference>
<dbReference type="PANTHER" id="PTHR11956:SF5">
    <property type="entry name" value="ARGININE--TRNA LIGASE, CYTOPLASMIC"/>
    <property type="match status" value="1"/>
</dbReference>
<dbReference type="HAMAP" id="MF_00123">
    <property type="entry name" value="Arg_tRNA_synth"/>
    <property type="match status" value="1"/>
</dbReference>
<dbReference type="EMBL" id="LHUR01000005">
    <property type="protein sequence ID" value="KOA21427.1"/>
    <property type="molecule type" value="Genomic_DNA"/>
</dbReference>
<evidence type="ECO:0000313" key="16">
    <source>
        <dbReference type="Proteomes" id="UP000037043"/>
    </source>
</evidence>
<organism evidence="15 16">
    <name type="scientific">Clostridium homopropionicum DSM 5847</name>
    <dbReference type="NCBI Taxonomy" id="1121318"/>
    <lineage>
        <taxon>Bacteria</taxon>
        <taxon>Bacillati</taxon>
        <taxon>Bacillota</taxon>
        <taxon>Clostridia</taxon>
        <taxon>Eubacteriales</taxon>
        <taxon>Clostridiaceae</taxon>
        <taxon>Clostridium</taxon>
    </lineage>
</organism>
<dbReference type="PANTHER" id="PTHR11956">
    <property type="entry name" value="ARGINYL-TRNA SYNTHETASE"/>
    <property type="match status" value="1"/>
</dbReference>
<keyword evidence="5 10" id="KW-0547">Nucleotide-binding</keyword>
<dbReference type="NCBIfam" id="TIGR00456">
    <property type="entry name" value="argS"/>
    <property type="match status" value="1"/>
</dbReference>
<comment type="catalytic activity">
    <reaction evidence="9 10">
        <text>tRNA(Arg) + L-arginine + ATP = L-arginyl-tRNA(Arg) + AMP + diphosphate</text>
        <dbReference type="Rhea" id="RHEA:20301"/>
        <dbReference type="Rhea" id="RHEA-COMP:9658"/>
        <dbReference type="Rhea" id="RHEA-COMP:9673"/>
        <dbReference type="ChEBI" id="CHEBI:30616"/>
        <dbReference type="ChEBI" id="CHEBI:32682"/>
        <dbReference type="ChEBI" id="CHEBI:33019"/>
        <dbReference type="ChEBI" id="CHEBI:78442"/>
        <dbReference type="ChEBI" id="CHEBI:78513"/>
        <dbReference type="ChEBI" id="CHEBI:456215"/>
        <dbReference type="EC" id="6.1.1.19"/>
    </reaction>
</comment>
<evidence type="ECO:0000256" key="9">
    <source>
        <dbReference type="ARBA" id="ARBA00049339"/>
    </source>
</evidence>
<gene>
    <name evidence="10 15" type="primary">argS</name>
    <name evidence="15" type="ORF">CLHOM_00980</name>
</gene>
<dbReference type="PRINTS" id="PR01038">
    <property type="entry name" value="TRNASYNTHARG"/>
</dbReference>
<dbReference type="SUPFAM" id="SSF55190">
    <property type="entry name" value="Arginyl-tRNA synthetase (ArgRS), N-terminal 'additional' domain"/>
    <property type="match status" value="1"/>
</dbReference>
<evidence type="ECO:0000259" key="13">
    <source>
        <dbReference type="SMART" id="SM00836"/>
    </source>
</evidence>
<evidence type="ECO:0000256" key="3">
    <source>
        <dbReference type="ARBA" id="ARBA00022490"/>
    </source>
</evidence>
<evidence type="ECO:0000256" key="8">
    <source>
        <dbReference type="ARBA" id="ARBA00023146"/>
    </source>
</evidence>
<keyword evidence="7 10" id="KW-0648">Protein biosynthesis</keyword>
<dbReference type="Proteomes" id="UP000037043">
    <property type="component" value="Unassembled WGS sequence"/>
</dbReference>
<proteinExistence type="inferred from homology"/>
<accession>A0A0L6ZEP7</accession>
<dbReference type="InterPro" id="IPR014729">
    <property type="entry name" value="Rossmann-like_a/b/a_fold"/>
</dbReference>
<evidence type="ECO:0000256" key="12">
    <source>
        <dbReference type="SAM" id="Coils"/>
    </source>
</evidence>
<comment type="caution">
    <text evidence="15">The sequence shown here is derived from an EMBL/GenBank/DDBJ whole genome shotgun (WGS) entry which is preliminary data.</text>
</comment>
<reference evidence="16" key="1">
    <citation type="submission" date="2015-08" db="EMBL/GenBank/DDBJ databases">
        <title>Genome sequence of the strict anaerobe Clostridium homopropionicum LuHBu1 (DSM 5847T).</title>
        <authorList>
            <person name="Poehlein A."/>
            <person name="Beck M."/>
            <person name="Schiel-Bengelsdorf B."/>
            <person name="Bengelsdorf F.R."/>
            <person name="Daniel R."/>
            <person name="Duerre P."/>
        </authorList>
    </citation>
    <scope>NUCLEOTIDE SEQUENCE [LARGE SCALE GENOMIC DNA]</scope>
    <source>
        <strain evidence="16">DSM 5847</strain>
    </source>
</reference>
<evidence type="ECO:0000256" key="1">
    <source>
        <dbReference type="ARBA" id="ARBA00004496"/>
    </source>
</evidence>
<dbReference type="Gene3D" id="3.30.1360.70">
    <property type="entry name" value="Arginyl tRNA synthetase N-terminal domain"/>
    <property type="match status" value="1"/>
</dbReference>
<comment type="subunit">
    <text evidence="10">Monomer.</text>
</comment>
<dbReference type="GO" id="GO:0004814">
    <property type="term" value="F:arginine-tRNA ligase activity"/>
    <property type="evidence" value="ECO:0007669"/>
    <property type="project" value="UniProtKB-UniRule"/>
</dbReference>
<keyword evidence="12" id="KW-0175">Coiled coil</keyword>
<dbReference type="SUPFAM" id="SSF47323">
    <property type="entry name" value="Anticodon-binding domain of a subclass of class I aminoacyl-tRNA synthetases"/>
    <property type="match status" value="1"/>
</dbReference>
<dbReference type="RefSeq" id="WP_052219709.1">
    <property type="nucleotide sequence ID" value="NZ_LHUR01000005.1"/>
</dbReference>
<dbReference type="InterPro" id="IPR005148">
    <property type="entry name" value="Arg-tRNA-synth_N"/>
</dbReference>
<evidence type="ECO:0000256" key="5">
    <source>
        <dbReference type="ARBA" id="ARBA00022741"/>
    </source>
</evidence>
<dbReference type="EC" id="6.1.1.19" evidence="10"/>
<dbReference type="GO" id="GO:0005737">
    <property type="term" value="C:cytoplasm"/>
    <property type="evidence" value="ECO:0007669"/>
    <property type="project" value="UniProtKB-SubCell"/>
</dbReference>
<dbReference type="CDD" id="cd07956">
    <property type="entry name" value="Anticodon_Ia_Arg"/>
    <property type="match status" value="1"/>
</dbReference>
<keyword evidence="4 10" id="KW-0436">Ligase</keyword>
<dbReference type="Pfam" id="PF00750">
    <property type="entry name" value="tRNA-synt_1d"/>
    <property type="match status" value="1"/>
</dbReference>
<dbReference type="AlphaFoldDB" id="A0A0L6ZEP7"/>
<evidence type="ECO:0000256" key="6">
    <source>
        <dbReference type="ARBA" id="ARBA00022840"/>
    </source>
</evidence>
<dbReference type="GO" id="GO:0006420">
    <property type="term" value="P:arginyl-tRNA aminoacylation"/>
    <property type="evidence" value="ECO:0007669"/>
    <property type="project" value="UniProtKB-UniRule"/>
</dbReference>
<dbReference type="InterPro" id="IPR035684">
    <property type="entry name" value="ArgRS_core"/>
</dbReference>
<dbReference type="Gene3D" id="3.40.50.620">
    <property type="entry name" value="HUPs"/>
    <property type="match status" value="1"/>
</dbReference>
<dbReference type="Gene3D" id="1.10.730.10">
    <property type="entry name" value="Isoleucyl-tRNA Synthetase, Domain 1"/>
    <property type="match status" value="1"/>
</dbReference>
<evidence type="ECO:0000256" key="11">
    <source>
        <dbReference type="RuleBase" id="RU363038"/>
    </source>
</evidence>
<dbReference type="GO" id="GO:0005524">
    <property type="term" value="F:ATP binding"/>
    <property type="evidence" value="ECO:0007669"/>
    <property type="project" value="UniProtKB-UniRule"/>
</dbReference>
<keyword evidence="3 10" id="KW-0963">Cytoplasm</keyword>
<evidence type="ECO:0000313" key="15">
    <source>
        <dbReference type="EMBL" id="KOA21427.1"/>
    </source>
</evidence>
<dbReference type="Pfam" id="PF05746">
    <property type="entry name" value="DALR_1"/>
    <property type="match status" value="1"/>
</dbReference>
<dbReference type="FunFam" id="3.40.50.620:FF:000116">
    <property type="entry name" value="Arginine--tRNA ligase"/>
    <property type="match status" value="1"/>
</dbReference>
<keyword evidence="8 10" id="KW-0030">Aminoacyl-tRNA synthetase</keyword>
<evidence type="ECO:0000256" key="10">
    <source>
        <dbReference type="HAMAP-Rule" id="MF_00123"/>
    </source>
</evidence>
<dbReference type="SUPFAM" id="SSF52374">
    <property type="entry name" value="Nucleotidylyl transferase"/>
    <property type="match status" value="1"/>
</dbReference>
<feature type="domain" description="Arginyl tRNA synthetase N-terminal" evidence="14">
    <location>
        <begin position="1"/>
        <end position="82"/>
    </location>
</feature>
<dbReference type="SMART" id="SM00836">
    <property type="entry name" value="DALR_1"/>
    <property type="match status" value="1"/>
</dbReference>
<feature type="domain" description="DALR anticodon binding" evidence="13">
    <location>
        <begin position="448"/>
        <end position="563"/>
    </location>
</feature>
<evidence type="ECO:0000256" key="7">
    <source>
        <dbReference type="ARBA" id="ARBA00022917"/>
    </source>
</evidence>
<protein>
    <recommendedName>
        <fullName evidence="10">Arginine--tRNA ligase</fullName>
        <ecNumber evidence="10">6.1.1.19</ecNumber>
    </recommendedName>
    <alternativeName>
        <fullName evidence="10">Arginyl-tRNA synthetase</fullName>
        <shortName evidence="10">ArgRS</shortName>
    </alternativeName>
</protein>
<feature type="coiled-coil region" evidence="12">
    <location>
        <begin position="385"/>
        <end position="412"/>
    </location>
</feature>
<evidence type="ECO:0000259" key="14">
    <source>
        <dbReference type="SMART" id="SM01016"/>
    </source>
</evidence>
<comment type="subcellular location">
    <subcellularLocation>
        <location evidence="1 10">Cytoplasm</location>
    </subcellularLocation>
</comment>
<dbReference type="FunFam" id="1.10.730.10:FF:000008">
    <property type="entry name" value="Arginine--tRNA ligase"/>
    <property type="match status" value="1"/>
</dbReference>
<dbReference type="Pfam" id="PF03485">
    <property type="entry name" value="Arg_tRNA_synt_N"/>
    <property type="match status" value="1"/>
</dbReference>
<comment type="similarity">
    <text evidence="2 10 11">Belongs to the class-I aminoacyl-tRNA synthetase family.</text>
</comment>
<keyword evidence="16" id="KW-1185">Reference proteome</keyword>
<dbReference type="InterPro" id="IPR036695">
    <property type="entry name" value="Arg-tRNA-synth_N_sf"/>
</dbReference>
<dbReference type="CDD" id="cd00671">
    <property type="entry name" value="ArgRS_core"/>
    <property type="match status" value="1"/>
</dbReference>
<dbReference type="STRING" id="36844.SAMN04488501_105128"/>
<dbReference type="PATRIC" id="fig|1121318.3.peg.97"/>
<dbReference type="InterPro" id="IPR008909">
    <property type="entry name" value="DALR_anticod-bd"/>
</dbReference>
<dbReference type="SMART" id="SM01016">
    <property type="entry name" value="Arg_tRNA_synt_N"/>
    <property type="match status" value="1"/>
</dbReference>
<dbReference type="InterPro" id="IPR009080">
    <property type="entry name" value="tRNAsynth_Ia_anticodon-bd"/>
</dbReference>